<proteinExistence type="predicted"/>
<protein>
    <submittedName>
        <fullName evidence="1">Uncharacterized protein</fullName>
    </submittedName>
</protein>
<dbReference type="AlphaFoldDB" id="A0A812NLD9"/>
<accession>A0A812NLD9</accession>
<evidence type="ECO:0000313" key="1">
    <source>
        <dbReference type="EMBL" id="CAE7303279.1"/>
    </source>
</evidence>
<keyword evidence="2" id="KW-1185">Reference proteome</keyword>
<dbReference type="Proteomes" id="UP000604046">
    <property type="component" value="Unassembled WGS sequence"/>
</dbReference>
<sequence length="326" mass="36923">MGIDRTGISVILAAVKLQHHGQRGVQICELGNQRVTKATMTVLLEHGYTPDYYDLWSVLQSMAVTPSPALASGKKVFERLGFRHTSLDINGRDGAVLLDLSRPLNSSLKHLLGKCDVVTNFGTTEHVGESEYIDEPQGYEKMDIWAAQYHAFRNIHNLVRSDGGMIINMVPAAGCWPRHGAVEYEPRFFYSLAQAAGYEIRNLSLHRPDHDWSVEEEHLYWRLLRETLAQQSYNLPDFINPDALPVMPNHAKEDQANVLSIFVRRGFRTFPDQHTFLQSPGLHIKRKDQEASDAEAHESCLNSPRMRVPHCYVKMAETGTCEMLRA</sequence>
<dbReference type="OrthoDB" id="407723at2759"/>
<organism evidence="1 2">
    <name type="scientific">Symbiodinium natans</name>
    <dbReference type="NCBI Taxonomy" id="878477"/>
    <lineage>
        <taxon>Eukaryota</taxon>
        <taxon>Sar</taxon>
        <taxon>Alveolata</taxon>
        <taxon>Dinophyceae</taxon>
        <taxon>Suessiales</taxon>
        <taxon>Symbiodiniaceae</taxon>
        <taxon>Symbiodinium</taxon>
    </lineage>
</organism>
<dbReference type="EMBL" id="CAJNDS010002069">
    <property type="protein sequence ID" value="CAE7303279.1"/>
    <property type="molecule type" value="Genomic_DNA"/>
</dbReference>
<name>A0A812NLD9_9DINO</name>
<reference evidence="1" key="1">
    <citation type="submission" date="2021-02" db="EMBL/GenBank/DDBJ databases">
        <authorList>
            <person name="Dougan E. K."/>
            <person name="Rhodes N."/>
            <person name="Thang M."/>
            <person name="Chan C."/>
        </authorList>
    </citation>
    <scope>NUCLEOTIDE SEQUENCE</scope>
</reference>
<comment type="caution">
    <text evidence="1">The sequence shown here is derived from an EMBL/GenBank/DDBJ whole genome shotgun (WGS) entry which is preliminary data.</text>
</comment>
<evidence type="ECO:0000313" key="2">
    <source>
        <dbReference type="Proteomes" id="UP000604046"/>
    </source>
</evidence>
<gene>
    <name evidence="1" type="ORF">SNAT2548_LOCUS15948</name>
</gene>